<dbReference type="Pfam" id="PF00759">
    <property type="entry name" value="Glyco_hydro_9"/>
    <property type="match status" value="1"/>
</dbReference>
<keyword evidence="2" id="KW-0378">Hydrolase</keyword>
<evidence type="ECO:0008006" key="11">
    <source>
        <dbReference type="Google" id="ProtNLM"/>
    </source>
</evidence>
<feature type="signal peptide" evidence="6">
    <location>
        <begin position="1"/>
        <end position="27"/>
    </location>
</feature>
<accession>A0ABP8HT98</accession>
<feature type="chain" id="PRO_5047008062" description="T9SS type A sorting domain-containing protein" evidence="6">
    <location>
        <begin position="28"/>
        <end position="830"/>
    </location>
</feature>
<proteinExistence type="inferred from homology"/>
<dbReference type="Pfam" id="PF02927">
    <property type="entry name" value="CelD_N"/>
    <property type="match status" value="1"/>
</dbReference>
<sequence length="830" mass="90827">MMKHPKSASRSSVLLLLLLLLAFAAAAQPLGSPSNNIKIDQFGYLPNARKVAVVAKPITGFNTAAEGPYNPTVTANAWQVLRSTDNASVFTGTLTTWNSGAIHDQSGDQGWWFDFSALKTPGSYYLYDAANNLRSYTFSIGNNVYDDVLKAATRTFFYQRLNHPKRVAYTDAKWADSASFEGASQDRAASALDGTSPKDLHGGWADAGDYNKYTTFAAEALMPLLETYRQHPAVFGDANGIPESGNGMPDLLDEIRWEVDWLKRMQDATTTRGLYLKVGVTTWNSATPPSADNNPRYYLGECTSATISGAAVFALASIAYRSLGTASAIVYADDLLLRAQDAYARASSVTNGFTTGFELACDNQVIKAGDADITEKQQKNLVFAAAVYLYEATGNTAYKTYIDAHYTGTYPFTDFYWGPYYPATHSALLRYASLPTTEPSPGVPFATASVAAAIRNDKASQDHILSIDDYTAGTDLYRSHMPHTDYAWGSNRTKCYAGMNNFDFVAWDINSGSHAGYQEAGSAYLHYLHGVNALGKVMLSNMYSYGADNSANEMSHAWFRDGTNWDNALTSLYGPAPGYLTGGANKYYWVSNITPPYGQPDQKCYKDWNTDWNNVTSTDEASYSITEPSISNQAAYVGLLARVIAYHSSAVLPIGFLQFTVQPSAQGAQLSWRVDGTDNLQHFVVERSFDNRRFDALATVPGVAGLRQYQYTDRGVRNNERAAWYRIRAVSLNEVDLSPVRPLRAHSTLGLSVSPNPAQGRILVSGRLPEAGPVLIQVTAADGTVVRAERTLQGAGEFRRYITLDGLAAGMYWLRLQSASGEESKSFLKK</sequence>
<comment type="caution">
    <text evidence="9">The sequence shown here is derived from an EMBL/GenBank/DDBJ whole genome shotgun (WGS) entry which is preliminary data.</text>
</comment>
<dbReference type="EMBL" id="BAABGY010000018">
    <property type="protein sequence ID" value="GAA4344091.1"/>
    <property type="molecule type" value="Genomic_DNA"/>
</dbReference>
<dbReference type="Gene3D" id="1.50.10.10">
    <property type="match status" value="1"/>
</dbReference>
<dbReference type="InterPro" id="IPR008928">
    <property type="entry name" value="6-hairpin_glycosidase_sf"/>
</dbReference>
<dbReference type="InterPro" id="IPR012341">
    <property type="entry name" value="6hp_glycosidase-like_sf"/>
</dbReference>
<organism evidence="9 10">
    <name type="scientific">Flaviaesturariibacter amylovorans</name>
    <dbReference type="NCBI Taxonomy" id="1084520"/>
    <lineage>
        <taxon>Bacteria</taxon>
        <taxon>Pseudomonadati</taxon>
        <taxon>Bacteroidota</taxon>
        <taxon>Chitinophagia</taxon>
        <taxon>Chitinophagales</taxon>
        <taxon>Chitinophagaceae</taxon>
        <taxon>Flaviaestuariibacter</taxon>
    </lineage>
</organism>
<dbReference type="InterPro" id="IPR013783">
    <property type="entry name" value="Ig-like_fold"/>
</dbReference>
<dbReference type="Proteomes" id="UP001501725">
    <property type="component" value="Unassembled WGS sequence"/>
</dbReference>
<dbReference type="PANTHER" id="PTHR22298">
    <property type="entry name" value="ENDO-1,4-BETA-GLUCANASE"/>
    <property type="match status" value="1"/>
</dbReference>
<feature type="domain" description="Glycoside hydrolase family 9" evidence="7">
    <location>
        <begin position="145"/>
        <end position="640"/>
    </location>
</feature>
<comment type="similarity">
    <text evidence="1">Belongs to the glycosyl hydrolase 9 (cellulase E) family.</text>
</comment>
<dbReference type="InterPro" id="IPR001701">
    <property type="entry name" value="Glyco_hydro_9"/>
</dbReference>
<dbReference type="InterPro" id="IPR026444">
    <property type="entry name" value="Secre_tail"/>
</dbReference>
<evidence type="ECO:0000259" key="8">
    <source>
        <dbReference type="Pfam" id="PF02927"/>
    </source>
</evidence>
<evidence type="ECO:0000313" key="10">
    <source>
        <dbReference type="Proteomes" id="UP001501725"/>
    </source>
</evidence>
<keyword evidence="5" id="KW-0624">Polysaccharide degradation</keyword>
<name>A0ABP8HT98_9BACT</name>
<evidence type="ECO:0000313" key="9">
    <source>
        <dbReference type="EMBL" id="GAA4344091.1"/>
    </source>
</evidence>
<evidence type="ECO:0000256" key="2">
    <source>
        <dbReference type="ARBA" id="ARBA00022801"/>
    </source>
</evidence>
<evidence type="ECO:0000256" key="5">
    <source>
        <dbReference type="ARBA" id="ARBA00023326"/>
    </source>
</evidence>
<keyword evidence="4" id="KW-0326">Glycosidase</keyword>
<reference evidence="10" key="1">
    <citation type="journal article" date="2019" name="Int. J. Syst. Evol. Microbiol.">
        <title>The Global Catalogue of Microorganisms (GCM) 10K type strain sequencing project: providing services to taxonomists for standard genome sequencing and annotation.</title>
        <authorList>
            <consortium name="The Broad Institute Genomics Platform"/>
            <consortium name="The Broad Institute Genome Sequencing Center for Infectious Disease"/>
            <person name="Wu L."/>
            <person name="Ma J."/>
        </authorList>
    </citation>
    <scope>NUCLEOTIDE SEQUENCE [LARGE SCALE GENOMIC DNA]</scope>
    <source>
        <strain evidence="10">JCM 17919</strain>
    </source>
</reference>
<dbReference type="SUPFAM" id="SSF81296">
    <property type="entry name" value="E set domains"/>
    <property type="match status" value="1"/>
</dbReference>
<feature type="domain" description="Cellulase Ig-like" evidence="8">
    <location>
        <begin position="34"/>
        <end position="126"/>
    </location>
</feature>
<gene>
    <name evidence="9" type="ORF">GCM10023184_44920</name>
</gene>
<keyword evidence="3" id="KW-0119">Carbohydrate metabolism</keyword>
<evidence type="ECO:0000256" key="3">
    <source>
        <dbReference type="ARBA" id="ARBA00023277"/>
    </source>
</evidence>
<keyword evidence="6" id="KW-0732">Signal</keyword>
<dbReference type="SUPFAM" id="SSF48208">
    <property type="entry name" value="Six-hairpin glycosidases"/>
    <property type="match status" value="1"/>
</dbReference>
<dbReference type="InterPro" id="IPR014756">
    <property type="entry name" value="Ig_E-set"/>
</dbReference>
<protein>
    <recommendedName>
        <fullName evidence="11">T9SS type A sorting domain-containing protein</fullName>
    </recommendedName>
</protein>
<evidence type="ECO:0000256" key="6">
    <source>
        <dbReference type="SAM" id="SignalP"/>
    </source>
</evidence>
<dbReference type="CDD" id="cd02850">
    <property type="entry name" value="E_set_Cellulase_N"/>
    <property type="match status" value="1"/>
</dbReference>
<dbReference type="InterPro" id="IPR004197">
    <property type="entry name" value="Cellulase_Ig-like"/>
</dbReference>
<keyword evidence="10" id="KW-1185">Reference proteome</keyword>
<evidence type="ECO:0000259" key="7">
    <source>
        <dbReference type="Pfam" id="PF00759"/>
    </source>
</evidence>
<dbReference type="Gene3D" id="2.60.40.10">
    <property type="entry name" value="Immunoglobulins"/>
    <property type="match status" value="1"/>
</dbReference>
<evidence type="ECO:0000256" key="4">
    <source>
        <dbReference type="ARBA" id="ARBA00023295"/>
    </source>
</evidence>
<dbReference type="NCBIfam" id="TIGR04183">
    <property type="entry name" value="Por_Secre_tail"/>
    <property type="match status" value="1"/>
</dbReference>
<evidence type="ECO:0000256" key="1">
    <source>
        <dbReference type="ARBA" id="ARBA00007072"/>
    </source>
</evidence>